<dbReference type="InterPro" id="IPR006091">
    <property type="entry name" value="Acyl-CoA_Oxase/DH_mid-dom"/>
</dbReference>
<gene>
    <name evidence="10" type="ORF">ACFQU0_06545</name>
</gene>
<evidence type="ECO:0000259" key="9">
    <source>
        <dbReference type="Pfam" id="PF02771"/>
    </source>
</evidence>
<comment type="similarity">
    <text evidence="2">Belongs to the acyl-CoA dehydrogenase family.</text>
</comment>
<evidence type="ECO:0000256" key="2">
    <source>
        <dbReference type="ARBA" id="ARBA00009347"/>
    </source>
</evidence>
<organism evidence="10 11">
    <name type="scientific">Hydrogenophaga defluvii</name>
    <dbReference type="NCBI Taxonomy" id="249410"/>
    <lineage>
        <taxon>Bacteria</taxon>
        <taxon>Pseudomonadati</taxon>
        <taxon>Pseudomonadota</taxon>
        <taxon>Betaproteobacteria</taxon>
        <taxon>Burkholderiales</taxon>
        <taxon>Comamonadaceae</taxon>
        <taxon>Hydrogenophaga</taxon>
    </lineage>
</organism>
<feature type="domain" description="Acyl-CoA dehydrogenase/oxidase C-terminal" evidence="7">
    <location>
        <begin position="250"/>
        <end position="398"/>
    </location>
</feature>
<dbReference type="SUPFAM" id="SSF47203">
    <property type="entry name" value="Acyl-CoA dehydrogenase C-terminal domain-like"/>
    <property type="match status" value="1"/>
</dbReference>
<evidence type="ECO:0000256" key="3">
    <source>
        <dbReference type="ARBA" id="ARBA00011738"/>
    </source>
</evidence>
<dbReference type="Gene3D" id="2.40.110.10">
    <property type="entry name" value="Butyryl-CoA Dehydrogenase, subunit A, domain 2"/>
    <property type="match status" value="1"/>
</dbReference>
<dbReference type="InterPro" id="IPR036250">
    <property type="entry name" value="AcylCo_DH-like_C"/>
</dbReference>
<dbReference type="InterPro" id="IPR037069">
    <property type="entry name" value="AcylCoA_DH/ox_N_sf"/>
</dbReference>
<evidence type="ECO:0000259" key="7">
    <source>
        <dbReference type="Pfam" id="PF00441"/>
    </source>
</evidence>
<dbReference type="EMBL" id="JBHTBZ010000014">
    <property type="protein sequence ID" value="MFC7460086.1"/>
    <property type="molecule type" value="Genomic_DNA"/>
</dbReference>
<name>A0ABW2S9L5_9BURK</name>
<dbReference type="Pfam" id="PF02770">
    <property type="entry name" value="Acyl-CoA_dh_M"/>
    <property type="match status" value="1"/>
</dbReference>
<dbReference type="Gene3D" id="1.10.540.10">
    <property type="entry name" value="Acyl-CoA dehydrogenase/oxidase, N-terminal domain"/>
    <property type="match status" value="1"/>
</dbReference>
<reference evidence="11" key="1">
    <citation type="journal article" date="2019" name="Int. J. Syst. Evol. Microbiol.">
        <title>The Global Catalogue of Microorganisms (GCM) 10K type strain sequencing project: providing services to taxonomists for standard genome sequencing and annotation.</title>
        <authorList>
            <consortium name="The Broad Institute Genomics Platform"/>
            <consortium name="The Broad Institute Genome Sequencing Center for Infectious Disease"/>
            <person name="Wu L."/>
            <person name="Ma J."/>
        </authorList>
    </citation>
    <scope>NUCLEOTIDE SEQUENCE [LARGE SCALE GENOMIC DNA]</scope>
    <source>
        <strain evidence="11">CCUG 53903</strain>
    </source>
</reference>
<protein>
    <submittedName>
        <fullName evidence="10">Acyl-CoA dehydrogenase family protein</fullName>
    </submittedName>
</protein>
<dbReference type="Gene3D" id="1.20.140.10">
    <property type="entry name" value="Butyryl-CoA Dehydrogenase, subunit A, domain 3"/>
    <property type="match status" value="1"/>
</dbReference>
<dbReference type="InterPro" id="IPR009100">
    <property type="entry name" value="AcylCoA_DH/oxidase_NM_dom_sf"/>
</dbReference>
<dbReference type="Proteomes" id="UP001596457">
    <property type="component" value="Unassembled WGS sequence"/>
</dbReference>
<dbReference type="RefSeq" id="WP_382199370.1">
    <property type="nucleotide sequence ID" value="NZ_JBHTBZ010000014.1"/>
</dbReference>
<evidence type="ECO:0000256" key="5">
    <source>
        <dbReference type="ARBA" id="ARBA00022827"/>
    </source>
</evidence>
<evidence type="ECO:0000256" key="4">
    <source>
        <dbReference type="ARBA" id="ARBA00022630"/>
    </source>
</evidence>
<sequence length="419" mass="46498">MDFDYTPKVKDMQARLLAFMDEHIYPNEARFFEEIAANRAKGNAWVPTTLIEELKPKARAAGLWNLFLPRSPRAPEGLSNLEYAPLCEIMGRVPFAAEVFNCSAPDTGNMETLERYASEAIKDQWLEPLLRGEIRSAFLMTEPEVASSDATNIQCSIRRDGDHYVINGRKWWSSGAGDPRCAVYIVMGKTDPEAPRHSQQSMVVVPSNTPGITVLRPLSVFGYDDAPHGHMEVLLKDVRVPVTNLLLGEGRGFEIAQGRLGPGRIHHCMRTIGAAERALELMCKRLNSRVAFGKPISAQSVWHERIAEARCMIEQARLLTLKAAYMMDTVGNKVAKAEIAMIKVVAPNMACQIIDWAIQAHGAAGVSDDFSLAYSYAHQRTLRLADGPDEVHRQSLAKLELAKQLALKSEVDMPVTRGC</sequence>
<evidence type="ECO:0000256" key="6">
    <source>
        <dbReference type="ARBA" id="ARBA00023002"/>
    </source>
</evidence>
<keyword evidence="6" id="KW-0560">Oxidoreductase</keyword>
<dbReference type="SUPFAM" id="SSF56645">
    <property type="entry name" value="Acyl-CoA dehydrogenase NM domain-like"/>
    <property type="match status" value="1"/>
</dbReference>
<dbReference type="PANTHER" id="PTHR48083:SF13">
    <property type="entry name" value="ACYL-COA DEHYDROGENASE FAMILY MEMBER 11"/>
    <property type="match status" value="1"/>
</dbReference>
<comment type="subunit">
    <text evidence="3">Homodimer.</text>
</comment>
<dbReference type="Pfam" id="PF02771">
    <property type="entry name" value="Acyl-CoA_dh_N"/>
    <property type="match status" value="1"/>
</dbReference>
<feature type="domain" description="Acyl-CoA dehydrogenase/oxidase N-terminal" evidence="9">
    <location>
        <begin position="11"/>
        <end position="133"/>
    </location>
</feature>
<dbReference type="PANTHER" id="PTHR48083">
    <property type="entry name" value="MEDIUM-CHAIN SPECIFIC ACYL-COA DEHYDROGENASE, MITOCHONDRIAL-RELATED"/>
    <property type="match status" value="1"/>
</dbReference>
<dbReference type="InterPro" id="IPR046373">
    <property type="entry name" value="Acyl-CoA_Oxase/DH_mid-dom_sf"/>
</dbReference>
<keyword evidence="11" id="KW-1185">Reference proteome</keyword>
<comment type="cofactor">
    <cofactor evidence="1">
        <name>FAD</name>
        <dbReference type="ChEBI" id="CHEBI:57692"/>
    </cofactor>
</comment>
<dbReference type="InterPro" id="IPR050741">
    <property type="entry name" value="Acyl-CoA_dehydrogenase"/>
</dbReference>
<proteinExistence type="inferred from homology"/>
<feature type="domain" description="Acyl-CoA oxidase/dehydrogenase middle" evidence="8">
    <location>
        <begin position="137"/>
        <end position="232"/>
    </location>
</feature>
<keyword evidence="5" id="KW-0274">FAD</keyword>
<evidence type="ECO:0000256" key="1">
    <source>
        <dbReference type="ARBA" id="ARBA00001974"/>
    </source>
</evidence>
<evidence type="ECO:0000313" key="10">
    <source>
        <dbReference type="EMBL" id="MFC7460086.1"/>
    </source>
</evidence>
<keyword evidence="4" id="KW-0285">Flavoprotein</keyword>
<evidence type="ECO:0000259" key="8">
    <source>
        <dbReference type="Pfam" id="PF02770"/>
    </source>
</evidence>
<dbReference type="InterPro" id="IPR009075">
    <property type="entry name" value="AcylCo_DH/oxidase_C"/>
</dbReference>
<accession>A0ABW2S9L5</accession>
<comment type="caution">
    <text evidence="10">The sequence shown here is derived from an EMBL/GenBank/DDBJ whole genome shotgun (WGS) entry which is preliminary data.</text>
</comment>
<evidence type="ECO:0000313" key="11">
    <source>
        <dbReference type="Proteomes" id="UP001596457"/>
    </source>
</evidence>
<dbReference type="Pfam" id="PF00441">
    <property type="entry name" value="Acyl-CoA_dh_1"/>
    <property type="match status" value="1"/>
</dbReference>
<dbReference type="InterPro" id="IPR013786">
    <property type="entry name" value="AcylCoA_DH/ox_N"/>
</dbReference>